<organism evidence="1">
    <name type="scientific">Arundo donax</name>
    <name type="common">Giant reed</name>
    <name type="synonym">Donax arundinaceus</name>
    <dbReference type="NCBI Taxonomy" id="35708"/>
    <lineage>
        <taxon>Eukaryota</taxon>
        <taxon>Viridiplantae</taxon>
        <taxon>Streptophyta</taxon>
        <taxon>Embryophyta</taxon>
        <taxon>Tracheophyta</taxon>
        <taxon>Spermatophyta</taxon>
        <taxon>Magnoliopsida</taxon>
        <taxon>Liliopsida</taxon>
        <taxon>Poales</taxon>
        <taxon>Poaceae</taxon>
        <taxon>PACMAD clade</taxon>
        <taxon>Arundinoideae</taxon>
        <taxon>Arundineae</taxon>
        <taxon>Arundo</taxon>
    </lineage>
</organism>
<dbReference type="EMBL" id="GBRH01167550">
    <property type="protein sequence ID" value="JAE30346.1"/>
    <property type="molecule type" value="Transcribed_RNA"/>
</dbReference>
<evidence type="ECO:0000313" key="1">
    <source>
        <dbReference type="EMBL" id="JAE30346.1"/>
    </source>
</evidence>
<sequence length="18" mass="2300">MTNFHPTRYQNALRQFFQ</sequence>
<protein>
    <submittedName>
        <fullName evidence="1">Uncharacterized protein</fullName>
    </submittedName>
</protein>
<dbReference type="AlphaFoldDB" id="A0A0A9H659"/>
<reference evidence="1" key="1">
    <citation type="submission" date="2014-09" db="EMBL/GenBank/DDBJ databases">
        <authorList>
            <person name="Magalhaes I.L.F."/>
            <person name="Oliveira U."/>
            <person name="Santos F.R."/>
            <person name="Vidigal T.H.D.A."/>
            <person name="Brescovit A.D."/>
            <person name="Santos A.J."/>
        </authorList>
    </citation>
    <scope>NUCLEOTIDE SEQUENCE</scope>
    <source>
        <tissue evidence="1">Shoot tissue taken approximately 20 cm above the soil surface</tissue>
    </source>
</reference>
<proteinExistence type="predicted"/>
<name>A0A0A9H659_ARUDO</name>
<reference evidence="1" key="2">
    <citation type="journal article" date="2015" name="Data Brief">
        <title>Shoot transcriptome of the giant reed, Arundo donax.</title>
        <authorList>
            <person name="Barrero R.A."/>
            <person name="Guerrero F.D."/>
            <person name="Moolhuijzen P."/>
            <person name="Goolsby J.A."/>
            <person name="Tidwell J."/>
            <person name="Bellgard S.E."/>
            <person name="Bellgard M.I."/>
        </authorList>
    </citation>
    <scope>NUCLEOTIDE SEQUENCE</scope>
    <source>
        <tissue evidence="1">Shoot tissue taken approximately 20 cm above the soil surface</tissue>
    </source>
</reference>
<accession>A0A0A9H659</accession>